<evidence type="ECO:0000256" key="2">
    <source>
        <dbReference type="ARBA" id="ARBA00022723"/>
    </source>
</evidence>
<dbReference type="Proteomes" id="UP000547976">
    <property type="component" value="Unassembled WGS sequence"/>
</dbReference>
<protein>
    <recommendedName>
        <fullName evidence="6">CENP-V/GFA domain-containing protein</fullName>
    </recommendedName>
</protein>
<sequence length="792" mass="90597">MTTEDQNITLTAQCHCKAHTFTTEVPRSKLPLPASICHCTSCRTATGAMYNCTIDWPGPADEIRNSDLKAYEFTSNCEILFCGTCSCPMFWNVHYKDQPQKFGVFTGVLNNVDVDNLINLTRQIFVGDTVDGGLSSWLQNVNGDREKPRRWMESPEDGWELGESWPAASQDAQPESSPATDIPIRCHCKGVDLVFRPGNVDFSAMEASAIPSFIEPKTHKHLATLDPCPSCRLTVGVDVMNWTFVMPQQIDFPEKTKGSDFPRNTLDLKSAVDNPDRDSRYGTLAIYRSSPDVQRYFCSRCSATVFYTVDDRPECIDVAVALLHAPEGARVESVLAWHLGAKMMGEWDFEKGWRKDFAMSVKETSEKWRIEKASPGIFFNWTLTVLFVQHVSPPPRHVSYEVRDKIFQEYFRVEGGYVFSSESEKLTTADGQPIDFSLMYACRSIANDTKHLPFELNNISFSTLFLPELRAWAGRHQFLSHFLSILKVGLICLLQGPEMSQELEEAIEGKFPHMMPDFKNRLESIYHRRFREDPTVRKGSAFRYWELGQETSEIIKDFGDESIRGWGKNVSMAREAIAFSFRFLGERRYFELADLLNEAFPGWKGSKNQQDLFDLTLDPWDIPSKALLTRIGSLLRDDVIWRRVKDWHYGVRAKYRFSATAVAIRFFRQLSLEQRRHLRGIKLIEDEYAVCSPSTHAMGLIQFCKDNPKLRIERHLKLCRRIPAALHPCWDMIRYSTLATPRSQRRNQGGGEDIVPKFAVDGITIWLEEAITLPDADMPRNSYTLCFDGEPD</sequence>
<evidence type="ECO:0000256" key="3">
    <source>
        <dbReference type="ARBA" id="ARBA00022833"/>
    </source>
</evidence>
<organism evidence="7 8">
    <name type="scientific">Gibberella subglutinans</name>
    <name type="common">Fusarium subglutinans</name>
    <dbReference type="NCBI Taxonomy" id="42677"/>
    <lineage>
        <taxon>Eukaryota</taxon>
        <taxon>Fungi</taxon>
        <taxon>Dikarya</taxon>
        <taxon>Ascomycota</taxon>
        <taxon>Pezizomycotina</taxon>
        <taxon>Sordariomycetes</taxon>
        <taxon>Hypocreomycetidae</taxon>
        <taxon>Hypocreales</taxon>
        <taxon>Nectriaceae</taxon>
        <taxon>Fusarium</taxon>
        <taxon>Fusarium fujikuroi species complex</taxon>
    </lineage>
</organism>
<dbReference type="OrthoDB" id="5422068at2759"/>
<dbReference type="GO" id="GO:0046872">
    <property type="term" value="F:metal ion binding"/>
    <property type="evidence" value="ECO:0007669"/>
    <property type="project" value="UniProtKB-KW"/>
</dbReference>
<gene>
    <name evidence="7" type="ORF">FSUBG_7820</name>
</gene>
<dbReference type="SUPFAM" id="SSF51316">
    <property type="entry name" value="Mss4-like"/>
    <property type="match status" value="2"/>
</dbReference>
<keyword evidence="8" id="KW-1185">Reference proteome</keyword>
<accession>A0A8H5PS75</accession>
<dbReference type="PANTHER" id="PTHR33337">
    <property type="entry name" value="GFA DOMAIN-CONTAINING PROTEIN"/>
    <property type="match status" value="1"/>
</dbReference>
<dbReference type="GO" id="GO:0016846">
    <property type="term" value="F:carbon-sulfur lyase activity"/>
    <property type="evidence" value="ECO:0007669"/>
    <property type="project" value="InterPro"/>
</dbReference>
<proteinExistence type="inferred from homology"/>
<dbReference type="Pfam" id="PF04828">
    <property type="entry name" value="GFA"/>
    <property type="match status" value="1"/>
</dbReference>
<dbReference type="InterPro" id="IPR006913">
    <property type="entry name" value="CENP-V/GFA"/>
</dbReference>
<dbReference type="PROSITE" id="PS51891">
    <property type="entry name" value="CENP_V_GFA"/>
    <property type="match status" value="1"/>
</dbReference>
<evidence type="ECO:0000313" key="7">
    <source>
        <dbReference type="EMBL" id="KAF5602145.1"/>
    </source>
</evidence>
<feature type="domain" description="CENP-V/GFA" evidence="6">
    <location>
        <begin position="10"/>
        <end position="138"/>
    </location>
</feature>
<dbReference type="PANTHER" id="PTHR33337:SF31">
    <property type="entry name" value="DUF636 DOMAIN PROTEIN (AFU_ORTHOLOGUE AFUA_2G12650)"/>
    <property type="match status" value="1"/>
</dbReference>
<evidence type="ECO:0000256" key="4">
    <source>
        <dbReference type="ARBA" id="ARBA00023239"/>
    </source>
</evidence>
<evidence type="ECO:0000259" key="6">
    <source>
        <dbReference type="PROSITE" id="PS51891"/>
    </source>
</evidence>
<keyword evidence="3" id="KW-0862">Zinc</keyword>
<dbReference type="InterPro" id="IPR011057">
    <property type="entry name" value="Mss4-like_sf"/>
</dbReference>
<dbReference type="Gene3D" id="3.90.1590.10">
    <property type="entry name" value="glutathione-dependent formaldehyde- activating enzyme (gfa)"/>
    <property type="match status" value="2"/>
</dbReference>
<dbReference type="GeneID" id="59320882"/>
<keyword evidence="2" id="KW-0479">Metal-binding</keyword>
<keyword evidence="4" id="KW-0456">Lyase</keyword>
<feature type="compositionally biased region" description="Polar residues" evidence="5">
    <location>
        <begin position="170"/>
        <end position="179"/>
    </location>
</feature>
<dbReference type="EMBL" id="JAAOAV010000102">
    <property type="protein sequence ID" value="KAF5602145.1"/>
    <property type="molecule type" value="Genomic_DNA"/>
</dbReference>
<reference evidence="7 8" key="1">
    <citation type="submission" date="2020-05" db="EMBL/GenBank/DDBJ databases">
        <title>Identification and distribution of gene clusters putatively required for synthesis of sphingolipid metabolism inhibitors in phylogenetically diverse species of the filamentous fungus Fusarium.</title>
        <authorList>
            <person name="Kim H.-S."/>
            <person name="Busman M."/>
            <person name="Brown D.W."/>
            <person name="Divon H."/>
            <person name="Uhlig S."/>
            <person name="Proctor R.H."/>
        </authorList>
    </citation>
    <scope>NUCLEOTIDE SEQUENCE [LARGE SCALE GENOMIC DNA]</scope>
    <source>
        <strain evidence="7 8">NRRL 66333</strain>
    </source>
</reference>
<dbReference type="AlphaFoldDB" id="A0A8H5PS75"/>
<evidence type="ECO:0000256" key="1">
    <source>
        <dbReference type="ARBA" id="ARBA00005495"/>
    </source>
</evidence>
<feature type="region of interest" description="Disordered" evidence="5">
    <location>
        <begin position="145"/>
        <end position="181"/>
    </location>
</feature>
<comment type="caution">
    <text evidence="7">The sequence shown here is derived from an EMBL/GenBank/DDBJ whole genome shotgun (WGS) entry which is preliminary data.</text>
</comment>
<evidence type="ECO:0000313" key="8">
    <source>
        <dbReference type="Proteomes" id="UP000547976"/>
    </source>
</evidence>
<evidence type="ECO:0000256" key="5">
    <source>
        <dbReference type="SAM" id="MobiDB-lite"/>
    </source>
</evidence>
<dbReference type="RefSeq" id="XP_036536610.1">
    <property type="nucleotide sequence ID" value="XM_036686164.1"/>
</dbReference>
<comment type="similarity">
    <text evidence="1">Belongs to the Gfa family.</text>
</comment>
<name>A0A8H5PS75_GIBSU</name>